<dbReference type="PANTHER" id="PTHR24252:SF7">
    <property type="entry name" value="HYALIN"/>
    <property type="match status" value="1"/>
</dbReference>
<comment type="similarity">
    <text evidence="2">Belongs to the peptidase S1 family. CLIP subfamily.</text>
</comment>
<dbReference type="PRINTS" id="PR00722">
    <property type="entry name" value="CHYMOTRYPSIN"/>
</dbReference>
<dbReference type="Gene3D" id="2.40.10.10">
    <property type="entry name" value="Trypsin-like serine proteases"/>
    <property type="match status" value="1"/>
</dbReference>
<keyword evidence="4" id="KW-0732">Signal</keyword>
<dbReference type="EMBL" id="FZQP02004222">
    <property type="protein sequence ID" value="VVC99576.1"/>
    <property type="molecule type" value="Genomic_DNA"/>
</dbReference>
<name>A0A5E4QNQ9_9NEOP</name>
<evidence type="ECO:0000313" key="6">
    <source>
        <dbReference type="EMBL" id="VVC99576.1"/>
    </source>
</evidence>
<dbReference type="GO" id="GO:0006508">
    <property type="term" value="P:proteolysis"/>
    <property type="evidence" value="ECO:0007669"/>
    <property type="project" value="UniProtKB-KW"/>
</dbReference>
<dbReference type="InterPro" id="IPR033116">
    <property type="entry name" value="TRYPSIN_SER"/>
</dbReference>
<evidence type="ECO:0000259" key="5">
    <source>
        <dbReference type="PROSITE" id="PS50240"/>
    </source>
</evidence>
<keyword evidence="3" id="KW-0720">Serine protease</keyword>
<dbReference type="SMART" id="SM00020">
    <property type="entry name" value="Tryp_SPc"/>
    <property type="match status" value="1"/>
</dbReference>
<dbReference type="PROSITE" id="PS00134">
    <property type="entry name" value="TRYPSIN_HIS"/>
    <property type="match status" value="1"/>
</dbReference>
<dbReference type="Pfam" id="PF00089">
    <property type="entry name" value="Trypsin"/>
    <property type="match status" value="1"/>
</dbReference>
<accession>A0A5E4QNQ9</accession>
<gene>
    <name evidence="6" type="ORF">LSINAPIS_LOCUS10432</name>
</gene>
<keyword evidence="3" id="KW-0645">Protease</keyword>
<dbReference type="Proteomes" id="UP000324832">
    <property type="component" value="Unassembled WGS sequence"/>
</dbReference>
<dbReference type="PROSITE" id="PS50240">
    <property type="entry name" value="TRYPSIN_DOM"/>
    <property type="match status" value="1"/>
</dbReference>
<dbReference type="GO" id="GO:0004252">
    <property type="term" value="F:serine-type endopeptidase activity"/>
    <property type="evidence" value="ECO:0007669"/>
    <property type="project" value="InterPro"/>
</dbReference>
<keyword evidence="3" id="KW-0378">Hydrolase</keyword>
<dbReference type="AlphaFoldDB" id="A0A5E4QNQ9"/>
<dbReference type="PANTHER" id="PTHR24252">
    <property type="entry name" value="ACROSIN-RELATED"/>
    <property type="match status" value="1"/>
</dbReference>
<feature type="domain" description="Peptidase S1" evidence="5">
    <location>
        <begin position="23"/>
        <end position="257"/>
    </location>
</feature>
<evidence type="ECO:0000256" key="2">
    <source>
        <dbReference type="ARBA" id="ARBA00024195"/>
    </source>
</evidence>
<keyword evidence="1" id="KW-1015">Disulfide bond</keyword>
<dbReference type="FunFam" id="2.40.10.10:FF:000002">
    <property type="entry name" value="Transmembrane protease serine"/>
    <property type="match status" value="1"/>
</dbReference>
<evidence type="ECO:0000313" key="7">
    <source>
        <dbReference type="Proteomes" id="UP000324832"/>
    </source>
</evidence>
<dbReference type="SUPFAM" id="SSF50494">
    <property type="entry name" value="Trypsin-like serine proteases"/>
    <property type="match status" value="1"/>
</dbReference>
<feature type="chain" id="PRO_5023108001" description="Peptidase S1 domain-containing protein" evidence="4">
    <location>
        <begin position="21"/>
        <end position="257"/>
    </location>
</feature>
<evidence type="ECO:0000256" key="3">
    <source>
        <dbReference type="RuleBase" id="RU363034"/>
    </source>
</evidence>
<organism evidence="6 7">
    <name type="scientific">Leptidea sinapis</name>
    <dbReference type="NCBI Taxonomy" id="189913"/>
    <lineage>
        <taxon>Eukaryota</taxon>
        <taxon>Metazoa</taxon>
        <taxon>Ecdysozoa</taxon>
        <taxon>Arthropoda</taxon>
        <taxon>Hexapoda</taxon>
        <taxon>Insecta</taxon>
        <taxon>Pterygota</taxon>
        <taxon>Neoptera</taxon>
        <taxon>Endopterygota</taxon>
        <taxon>Lepidoptera</taxon>
        <taxon>Glossata</taxon>
        <taxon>Ditrysia</taxon>
        <taxon>Papilionoidea</taxon>
        <taxon>Pieridae</taxon>
        <taxon>Dismorphiinae</taxon>
        <taxon>Leptidea</taxon>
    </lineage>
</organism>
<keyword evidence="7" id="KW-1185">Reference proteome</keyword>
<protein>
    <recommendedName>
        <fullName evidence="5">Peptidase S1 domain-containing protein</fullName>
    </recommendedName>
</protein>
<dbReference type="CDD" id="cd00190">
    <property type="entry name" value="Tryp_SPc"/>
    <property type="match status" value="1"/>
</dbReference>
<feature type="signal peptide" evidence="4">
    <location>
        <begin position="1"/>
        <end position="20"/>
    </location>
</feature>
<proteinExistence type="inferred from homology"/>
<sequence>MTLVFIFGLLTIAVTIPVEAGRIVGGQDTTIDRYPSLVQVEFWIPSQGVWSTNCGATILTTFFLLSAAHCFDGTNSQAEFRRIRAGSTYRGSGGSVHYVDYYINHPEYNIATFLDADINVVRLRTPVVYSPVVQAGTIVSQGAVIPDNTTVVYAGWGALWQGGPQSEILQHVSVFTINQNICRQRYGSSLVTDYMLCAGLLDIGGRDACQGDSGGPLYLGNVVIGVVSWGSGCAQPNFPSISARVAAFTNWIVNTAR</sequence>
<dbReference type="InterPro" id="IPR018114">
    <property type="entry name" value="TRYPSIN_HIS"/>
</dbReference>
<dbReference type="InterPro" id="IPR043504">
    <property type="entry name" value="Peptidase_S1_PA_chymotrypsin"/>
</dbReference>
<dbReference type="InterPro" id="IPR001254">
    <property type="entry name" value="Trypsin_dom"/>
</dbReference>
<evidence type="ECO:0000256" key="4">
    <source>
        <dbReference type="SAM" id="SignalP"/>
    </source>
</evidence>
<reference evidence="6 7" key="1">
    <citation type="submission" date="2017-07" db="EMBL/GenBank/DDBJ databases">
        <authorList>
            <person name="Talla V."/>
            <person name="Backstrom N."/>
        </authorList>
    </citation>
    <scope>NUCLEOTIDE SEQUENCE [LARGE SCALE GENOMIC DNA]</scope>
</reference>
<dbReference type="PROSITE" id="PS00135">
    <property type="entry name" value="TRYPSIN_SER"/>
    <property type="match status" value="1"/>
</dbReference>
<dbReference type="InterPro" id="IPR001314">
    <property type="entry name" value="Peptidase_S1A"/>
</dbReference>
<dbReference type="InterPro" id="IPR009003">
    <property type="entry name" value="Peptidase_S1_PA"/>
</dbReference>
<evidence type="ECO:0000256" key="1">
    <source>
        <dbReference type="ARBA" id="ARBA00023157"/>
    </source>
</evidence>